<comment type="caution">
    <text evidence="14">The sequence shown here is derived from an EMBL/GenBank/DDBJ whole genome shotgun (WGS) entry which is preliminary data.</text>
</comment>
<keyword evidence="7 11" id="KW-0229">DNA integration</keyword>
<dbReference type="InterPro" id="IPR011010">
    <property type="entry name" value="DNA_brk_join_enz"/>
</dbReference>
<dbReference type="InterPro" id="IPR050090">
    <property type="entry name" value="Tyrosine_recombinase_XerCD"/>
</dbReference>
<feature type="active site" evidence="11">
    <location>
        <position position="246"/>
    </location>
</feature>
<dbReference type="InterPro" id="IPR011932">
    <property type="entry name" value="Recomb_XerD"/>
</dbReference>
<dbReference type="SUPFAM" id="SSF56349">
    <property type="entry name" value="DNA breaking-rejoining enzymes"/>
    <property type="match status" value="1"/>
</dbReference>
<evidence type="ECO:0000259" key="13">
    <source>
        <dbReference type="PROSITE" id="PS51900"/>
    </source>
</evidence>
<dbReference type="HAMAP" id="MF_01808">
    <property type="entry name" value="Recomb_XerC_XerD"/>
    <property type="match status" value="1"/>
</dbReference>
<comment type="similarity">
    <text evidence="2 11">Belongs to the 'phage' integrase family. XerD subfamily.</text>
</comment>
<dbReference type="InterPro" id="IPR023009">
    <property type="entry name" value="Tyrosine_recombinase_XerC/XerD"/>
</dbReference>
<comment type="subcellular location">
    <subcellularLocation>
        <location evidence="1 11">Cytoplasm</location>
    </subcellularLocation>
</comment>
<dbReference type="CDD" id="cd00798">
    <property type="entry name" value="INT_XerDC_C"/>
    <property type="match status" value="1"/>
</dbReference>
<gene>
    <name evidence="11 14" type="primary">xerD</name>
    <name evidence="14" type="ORF">HOP51_11420</name>
</gene>
<keyword evidence="6 11" id="KW-0159">Chromosome partition</keyword>
<proteinExistence type="inferred from homology"/>
<reference evidence="14 15" key="1">
    <citation type="journal article" date="2021" name="Front. Microbiol.">
        <title>Aerobic Denitrification and Heterotrophic Sulfur Oxidation in the Genus Halomonas Revealed by Six Novel Species Characterizations and Genome-Based Analysis.</title>
        <authorList>
            <person name="Wang L."/>
            <person name="Shao Z."/>
        </authorList>
    </citation>
    <scope>NUCLEOTIDE SEQUENCE [LARGE SCALE GENOMIC DNA]</scope>
    <source>
        <strain evidence="14 15">MCCC 1A11036</strain>
    </source>
</reference>
<evidence type="ECO:0000256" key="2">
    <source>
        <dbReference type="ARBA" id="ARBA00010450"/>
    </source>
</evidence>
<evidence type="ECO:0000256" key="7">
    <source>
        <dbReference type="ARBA" id="ARBA00022908"/>
    </source>
</evidence>
<keyword evidence="5 11" id="KW-0132">Cell division</keyword>
<dbReference type="Gene3D" id="1.10.443.10">
    <property type="entry name" value="Intergrase catalytic core"/>
    <property type="match status" value="1"/>
</dbReference>
<sequence length="300" mass="33653">MTHDNRSLVLIETFLDALWLERGASEHTLVAYRRDLEAWAARLVEAGGDLLTPDETLLPAWLDERRCAGYQLRSNARLLSSLRGFYRWALAEGRIGRDPLAEVRLPRVRPNLPDTLEEDEVARLLAAPDLSTDLGLRDRAMLEVLYGCGLRVSELVGLSVDAVNLRQGVVRVRGKGEKDRLVPLGEEAVHWLTRYMRSARGALMSDATRPALFPGRGDNAMTRQTFWHRIKAHARTAGITRPLSPHTLRHAFATHLLNHGANLRVVQLLLGHSDLSTTQIYTHVAQARLEALHAEHHPRG</sequence>
<dbReference type="Proteomes" id="UP001320122">
    <property type="component" value="Unassembled WGS sequence"/>
</dbReference>
<dbReference type="InterPro" id="IPR002104">
    <property type="entry name" value="Integrase_catalytic"/>
</dbReference>
<dbReference type="PANTHER" id="PTHR30349">
    <property type="entry name" value="PHAGE INTEGRASE-RELATED"/>
    <property type="match status" value="1"/>
</dbReference>
<organism evidence="14 15">
    <name type="scientific">Billgrantia zhangzhouensis</name>
    <dbReference type="NCBI Taxonomy" id="2733481"/>
    <lineage>
        <taxon>Bacteria</taxon>
        <taxon>Pseudomonadati</taxon>
        <taxon>Pseudomonadota</taxon>
        <taxon>Gammaproteobacteria</taxon>
        <taxon>Oceanospirillales</taxon>
        <taxon>Halomonadaceae</taxon>
        <taxon>Billgrantia</taxon>
    </lineage>
</organism>
<keyword evidence="9 11" id="KW-0233">DNA recombination</keyword>
<dbReference type="PANTHER" id="PTHR30349:SF90">
    <property type="entry name" value="TYROSINE RECOMBINASE XERD"/>
    <property type="match status" value="1"/>
</dbReference>
<dbReference type="NCBIfam" id="NF001399">
    <property type="entry name" value="PRK00283.1"/>
    <property type="match status" value="1"/>
</dbReference>
<feature type="active site" description="O-(3'-phospho-DNA)-tyrosine intermediate" evidence="11">
    <location>
        <position position="281"/>
    </location>
</feature>
<dbReference type="HAMAP" id="MF_01807">
    <property type="entry name" value="Recomb_XerD"/>
    <property type="match status" value="1"/>
</dbReference>
<dbReference type="InterPro" id="IPR004107">
    <property type="entry name" value="Integrase_SAM-like_N"/>
</dbReference>
<evidence type="ECO:0000256" key="5">
    <source>
        <dbReference type="ARBA" id="ARBA00022618"/>
    </source>
</evidence>
<comment type="subunit">
    <text evidence="11">Forms a cyclic heterotetrameric complex composed of two molecules of XerC and two molecules of XerD.</text>
</comment>
<dbReference type="PROSITE" id="PS51900">
    <property type="entry name" value="CB"/>
    <property type="match status" value="1"/>
</dbReference>
<comment type="function">
    <text evidence="11">Site-specific tyrosine recombinase, which acts by catalyzing the cutting and rejoining of the recombining DNA molecules. The XerC-XerD complex is essential to convert dimers of the bacterial chromosome into monomers to permit their segregation at cell division. It also contributes to the segregational stability of plasmids.</text>
</comment>
<dbReference type="SUPFAM" id="SSF47823">
    <property type="entry name" value="lambda integrase-like, N-terminal domain"/>
    <property type="match status" value="1"/>
</dbReference>
<dbReference type="PROSITE" id="PS51898">
    <property type="entry name" value="TYR_RECOMBINASE"/>
    <property type="match status" value="1"/>
</dbReference>
<evidence type="ECO:0000256" key="10">
    <source>
        <dbReference type="ARBA" id="ARBA00023306"/>
    </source>
</evidence>
<feature type="domain" description="Tyr recombinase" evidence="12">
    <location>
        <begin position="111"/>
        <end position="294"/>
    </location>
</feature>
<dbReference type="RefSeq" id="WP_234274042.1">
    <property type="nucleotide sequence ID" value="NZ_JABFTT010000008.1"/>
</dbReference>
<keyword evidence="8 11" id="KW-0238">DNA-binding</keyword>
<name>A0ABS9AG30_9GAMM</name>
<dbReference type="Pfam" id="PF00589">
    <property type="entry name" value="Phage_integrase"/>
    <property type="match status" value="1"/>
</dbReference>
<dbReference type="Gene3D" id="1.10.150.130">
    <property type="match status" value="1"/>
</dbReference>
<evidence type="ECO:0000313" key="14">
    <source>
        <dbReference type="EMBL" id="MCE8020711.1"/>
    </source>
</evidence>
<evidence type="ECO:0000256" key="6">
    <source>
        <dbReference type="ARBA" id="ARBA00022829"/>
    </source>
</evidence>
<keyword evidence="4 11" id="KW-0963">Cytoplasm</keyword>
<dbReference type="NCBIfam" id="TIGR02225">
    <property type="entry name" value="recomb_XerD"/>
    <property type="match status" value="1"/>
</dbReference>
<evidence type="ECO:0000256" key="8">
    <source>
        <dbReference type="ARBA" id="ARBA00023125"/>
    </source>
</evidence>
<feature type="active site" evidence="11">
    <location>
        <position position="175"/>
    </location>
</feature>
<dbReference type="Pfam" id="PF02899">
    <property type="entry name" value="Phage_int_SAM_1"/>
    <property type="match status" value="1"/>
</dbReference>
<feature type="domain" description="Core-binding (CB)" evidence="13">
    <location>
        <begin position="5"/>
        <end position="90"/>
    </location>
</feature>
<evidence type="ECO:0000256" key="4">
    <source>
        <dbReference type="ARBA" id="ARBA00022490"/>
    </source>
</evidence>
<evidence type="ECO:0000256" key="3">
    <source>
        <dbReference type="ARBA" id="ARBA00015810"/>
    </source>
</evidence>
<accession>A0ABS9AG30</accession>
<keyword evidence="10 11" id="KW-0131">Cell cycle</keyword>
<dbReference type="InterPro" id="IPR013762">
    <property type="entry name" value="Integrase-like_cat_sf"/>
</dbReference>
<evidence type="ECO:0000256" key="9">
    <source>
        <dbReference type="ARBA" id="ARBA00023172"/>
    </source>
</evidence>
<evidence type="ECO:0000256" key="1">
    <source>
        <dbReference type="ARBA" id="ARBA00004496"/>
    </source>
</evidence>
<evidence type="ECO:0000259" key="12">
    <source>
        <dbReference type="PROSITE" id="PS51898"/>
    </source>
</evidence>
<feature type="active site" evidence="11">
    <location>
        <position position="272"/>
    </location>
</feature>
<keyword evidence="15" id="KW-1185">Reference proteome</keyword>
<protein>
    <recommendedName>
        <fullName evidence="3 11">Tyrosine recombinase XerD</fullName>
    </recommendedName>
</protein>
<feature type="active site" evidence="11">
    <location>
        <position position="249"/>
    </location>
</feature>
<dbReference type="EMBL" id="JABFTT010000008">
    <property type="protein sequence ID" value="MCE8020711.1"/>
    <property type="molecule type" value="Genomic_DNA"/>
</dbReference>
<dbReference type="InterPro" id="IPR010998">
    <property type="entry name" value="Integrase_recombinase_N"/>
</dbReference>
<dbReference type="InterPro" id="IPR044068">
    <property type="entry name" value="CB"/>
</dbReference>
<evidence type="ECO:0000313" key="15">
    <source>
        <dbReference type="Proteomes" id="UP001320122"/>
    </source>
</evidence>
<evidence type="ECO:0000256" key="11">
    <source>
        <dbReference type="HAMAP-Rule" id="MF_01807"/>
    </source>
</evidence>
<feature type="active site" evidence="11">
    <location>
        <position position="151"/>
    </location>
</feature>